<evidence type="ECO:0008006" key="4">
    <source>
        <dbReference type="Google" id="ProtNLM"/>
    </source>
</evidence>
<sequence length="74" mass="8381">MQLKLTKIFQKVPKGYIGFVEELPGANTQGETLEESRSNLEEAIELVLEANRMLAEEQLQGQEVIRESVTFWAA</sequence>
<name>A0A0F6RNL7_MICAE</name>
<feature type="coiled-coil region" evidence="1">
    <location>
        <begin position="33"/>
        <end position="60"/>
    </location>
</feature>
<dbReference type="HOGENOM" id="CLU_114047_9_0_3"/>
<dbReference type="RefSeq" id="WP_046663241.1">
    <property type="nucleotide sequence ID" value="NZ_CP011304.1"/>
</dbReference>
<keyword evidence="1" id="KW-0175">Coiled coil</keyword>
<evidence type="ECO:0000313" key="2">
    <source>
        <dbReference type="EMBL" id="AKE66253.1"/>
    </source>
</evidence>
<reference evidence="2 3" key="1">
    <citation type="journal article" date="2015" name="Genome Announc.">
        <title>Complete Genome Sequence of Microcystis aeruginosa NIES-2549, a Bloom-Forming Cyanobacterium from Lake Kasumigaura, Japan.</title>
        <authorList>
            <person name="Yamaguchi H."/>
            <person name="Suzuki S."/>
            <person name="Tanabe Y."/>
            <person name="Osana Y."/>
            <person name="Shimura Y."/>
            <person name="Ishida K."/>
            <person name="Kawachi M."/>
        </authorList>
    </citation>
    <scope>NUCLEOTIDE SEQUENCE [LARGE SCALE GENOMIC DNA]</scope>
    <source>
        <strain evidence="2 3">NIES-2549</strain>
    </source>
</reference>
<dbReference type="PANTHER" id="PTHR34504">
    <property type="entry name" value="ANTITOXIN HICB"/>
    <property type="match status" value="1"/>
</dbReference>
<dbReference type="InterPro" id="IPR035069">
    <property type="entry name" value="TTHA1013/TTHA0281-like"/>
</dbReference>
<dbReference type="PATRIC" id="fig|1641812.3.peg.4062"/>
<dbReference type="InterPro" id="IPR051404">
    <property type="entry name" value="TA_system_antitoxin"/>
</dbReference>
<accession>A0A0F6RNL7</accession>
<dbReference type="AlphaFoldDB" id="A0A0F6RNL7"/>
<dbReference type="Proteomes" id="UP000034103">
    <property type="component" value="Chromosome"/>
</dbReference>
<protein>
    <recommendedName>
        <fullName evidence="4">HicB-like antitoxin of toxin-antitoxin system domain-containing protein</fullName>
    </recommendedName>
</protein>
<dbReference type="SUPFAM" id="SSF143100">
    <property type="entry name" value="TTHA1013/TTHA0281-like"/>
    <property type="match status" value="1"/>
</dbReference>
<evidence type="ECO:0000256" key="1">
    <source>
        <dbReference type="SAM" id="Coils"/>
    </source>
</evidence>
<organism evidence="2 3">
    <name type="scientific">Microcystis aeruginosa NIES-2549</name>
    <dbReference type="NCBI Taxonomy" id="1641812"/>
    <lineage>
        <taxon>Bacteria</taxon>
        <taxon>Bacillati</taxon>
        <taxon>Cyanobacteriota</taxon>
        <taxon>Cyanophyceae</taxon>
        <taxon>Oscillatoriophycideae</taxon>
        <taxon>Chroococcales</taxon>
        <taxon>Microcystaceae</taxon>
        <taxon>Microcystis</taxon>
    </lineage>
</organism>
<dbReference type="PANTHER" id="PTHR34504:SF2">
    <property type="entry name" value="UPF0150 PROTEIN SSL0259"/>
    <property type="match status" value="1"/>
</dbReference>
<evidence type="ECO:0000313" key="3">
    <source>
        <dbReference type="Proteomes" id="UP000034103"/>
    </source>
</evidence>
<proteinExistence type="predicted"/>
<dbReference type="Gene3D" id="3.30.160.250">
    <property type="match status" value="1"/>
</dbReference>
<dbReference type="EMBL" id="CP011304">
    <property type="protein sequence ID" value="AKE66253.1"/>
    <property type="molecule type" value="Genomic_DNA"/>
</dbReference>
<gene>
    <name evidence="2" type="ORF">MYAER_3925</name>
</gene>